<protein>
    <submittedName>
        <fullName evidence="1">Uncharacterized protein</fullName>
    </submittedName>
</protein>
<evidence type="ECO:0000313" key="1">
    <source>
        <dbReference type="EMBL" id="ADD95968.1"/>
    </source>
</evidence>
<sequence>MIDNLRKRYEQLQGLLNTPNNQGGGLLGNIPQAAILGSAIYGQGIQGKDPFAALLPAVTQTAQLSKYMTPKEKDRKMVKGADGFNYYADTGERVLPNVKAKPAKPEDLNKIKRDQTKNLQGLFTNNAIVKDFNMASTQFSKLTASAKQESAAGDMSMIFTYMKILDPTSVVREGEQATAASAGGVPDRVWNAYNKAVSGEKLTEKQRADFVGTASKLYNSNIKQFDAFKGSFGSSIQEFGLDPSQVFLSGDLRPKQIKTKDGQIIDSSKAQLLDFDMATGEMIYILPDGMKFRIKNKRLIMADYIPTVDLFEEYKPTQEILDELPEIPNKLDFLLKVLQIWNLKLQL</sequence>
<proteinExistence type="predicted"/>
<dbReference type="AlphaFoldDB" id="D6PJR7"/>
<organism evidence="1">
    <name type="scientific">uncultured organism MedDCM-OCT-S04-C100</name>
    <dbReference type="NCBI Taxonomy" id="743605"/>
    <lineage>
        <taxon>unclassified sequences</taxon>
        <taxon>environmental samples</taxon>
    </lineage>
</organism>
<name>D6PJR7_9ZZZZ</name>
<reference evidence="1" key="1">
    <citation type="journal article" date="2010" name="ISME J.">
        <title>Metagenome of the Mediterranean deep chlorophyll maximum studied by direct and fosmid library 454 pyrosequencing.</title>
        <authorList>
            <person name="Ghai R."/>
            <person name="Martin-Cuadrado A.B."/>
            <person name="Molto A.G."/>
            <person name="Heredia I.G."/>
            <person name="Cabrera R."/>
            <person name="Martin J."/>
            <person name="Verdu M."/>
            <person name="Deschamps P."/>
            <person name="Moreira D."/>
            <person name="Lopez-Garcia P."/>
            <person name="Mira A."/>
            <person name="Rodriguez-Valera F."/>
        </authorList>
    </citation>
    <scope>NUCLEOTIDE SEQUENCE</scope>
</reference>
<accession>D6PJR7</accession>
<dbReference type="EMBL" id="GU943112">
    <property type="protein sequence ID" value="ADD95968.1"/>
    <property type="molecule type" value="Genomic_DNA"/>
</dbReference>